<evidence type="ECO:0000313" key="2">
    <source>
        <dbReference type="Proteomes" id="UP000006038"/>
    </source>
</evidence>
<organism evidence="1">
    <name type="scientific">Oryza brachyantha</name>
    <name type="common">malo sina</name>
    <dbReference type="NCBI Taxonomy" id="4533"/>
    <lineage>
        <taxon>Eukaryota</taxon>
        <taxon>Viridiplantae</taxon>
        <taxon>Streptophyta</taxon>
        <taxon>Embryophyta</taxon>
        <taxon>Tracheophyta</taxon>
        <taxon>Spermatophyta</taxon>
        <taxon>Magnoliopsida</taxon>
        <taxon>Liliopsida</taxon>
        <taxon>Poales</taxon>
        <taxon>Poaceae</taxon>
        <taxon>BOP clade</taxon>
        <taxon>Oryzoideae</taxon>
        <taxon>Oryzeae</taxon>
        <taxon>Oryzinae</taxon>
        <taxon>Oryza</taxon>
    </lineage>
</organism>
<sequence length="98" mass="11006">MGRLHFPLLDISGPNTVGFLGDVFHRAKKTVGRRWDVGHVAFGQPPEGQESELVAADESTASLPFRIWKSNMFMRYLPEFRDGNEPNPVGSFTILVNF</sequence>
<keyword evidence="2" id="KW-1185">Reference proteome</keyword>
<accession>J3L175</accession>
<reference evidence="1" key="1">
    <citation type="journal article" date="2013" name="Nat. Commun.">
        <title>Whole-genome sequencing of Oryza brachyantha reveals mechanisms underlying Oryza genome evolution.</title>
        <authorList>
            <person name="Chen J."/>
            <person name="Huang Q."/>
            <person name="Gao D."/>
            <person name="Wang J."/>
            <person name="Lang Y."/>
            <person name="Liu T."/>
            <person name="Li B."/>
            <person name="Bai Z."/>
            <person name="Luis Goicoechea J."/>
            <person name="Liang C."/>
            <person name="Chen C."/>
            <person name="Zhang W."/>
            <person name="Sun S."/>
            <person name="Liao Y."/>
            <person name="Zhang X."/>
            <person name="Yang L."/>
            <person name="Song C."/>
            <person name="Wang M."/>
            <person name="Shi J."/>
            <person name="Liu G."/>
            <person name="Liu J."/>
            <person name="Zhou H."/>
            <person name="Zhou W."/>
            <person name="Yu Q."/>
            <person name="An N."/>
            <person name="Chen Y."/>
            <person name="Cai Q."/>
            <person name="Wang B."/>
            <person name="Liu B."/>
            <person name="Min J."/>
            <person name="Huang Y."/>
            <person name="Wu H."/>
            <person name="Li Z."/>
            <person name="Zhang Y."/>
            <person name="Yin Y."/>
            <person name="Song W."/>
            <person name="Jiang J."/>
            <person name="Jackson S.A."/>
            <person name="Wing R.A."/>
            <person name="Wang J."/>
            <person name="Chen M."/>
        </authorList>
    </citation>
    <scope>NUCLEOTIDE SEQUENCE [LARGE SCALE GENOMIC DNA]</scope>
    <source>
        <strain evidence="1">cv. IRGC 101232</strain>
    </source>
</reference>
<protein>
    <submittedName>
        <fullName evidence="1">Uncharacterized protein</fullName>
    </submittedName>
</protein>
<proteinExistence type="predicted"/>
<name>J3L175_ORYBR</name>
<dbReference type="EnsemblPlants" id="OB01G29810.1">
    <property type="protein sequence ID" value="OB01G29810.1"/>
    <property type="gene ID" value="OB01G29810"/>
</dbReference>
<dbReference type="Proteomes" id="UP000006038">
    <property type="component" value="Chromosome 1"/>
</dbReference>
<evidence type="ECO:0000313" key="1">
    <source>
        <dbReference type="EnsemblPlants" id="OB01G29810.1"/>
    </source>
</evidence>
<dbReference type="AlphaFoldDB" id="J3L175"/>
<reference evidence="1" key="2">
    <citation type="submission" date="2013-04" db="UniProtKB">
        <authorList>
            <consortium name="EnsemblPlants"/>
        </authorList>
    </citation>
    <scope>IDENTIFICATION</scope>
</reference>
<dbReference type="HOGENOM" id="CLU_2336998_0_0_1"/>
<dbReference type="Gramene" id="OB01G29810.1">
    <property type="protein sequence ID" value="OB01G29810.1"/>
    <property type="gene ID" value="OB01G29810"/>
</dbReference>